<dbReference type="PANTHER" id="PTHR35807">
    <property type="entry name" value="TRANSCRIPTIONAL REGULATOR REDD-RELATED"/>
    <property type="match status" value="1"/>
</dbReference>
<organism evidence="4 5">
    <name type="scientific">Natronoglycomyces albus</name>
    <dbReference type="NCBI Taxonomy" id="2811108"/>
    <lineage>
        <taxon>Bacteria</taxon>
        <taxon>Bacillati</taxon>
        <taxon>Actinomycetota</taxon>
        <taxon>Actinomycetes</taxon>
        <taxon>Glycomycetales</taxon>
        <taxon>Glycomycetaceae</taxon>
        <taxon>Natronoglycomyces</taxon>
    </lineage>
</organism>
<dbReference type="Pfam" id="PF03704">
    <property type="entry name" value="BTAD"/>
    <property type="match status" value="1"/>
</dbReference>
<dbReference type="GO" id="GO:0003677">
    <property type="term" value="F:DNA binding"/>
    <property type="evidence" value="ECO:0007669"/>
    <property type="project" value="TreeGrafter"/>
</dbReference>
<reference evidence="4" key="1">
    <citation type="submission" date="2021-02" db="EMBL/GenBank/DDBJ databases">
        <title>Natronoglycomyces albus gen. nov., sp. nov, a haloalkaliphilic actinobacterium from a soda solonchak soil.</title>
        <authorList>
            <person name="Sorokin D.Y."/>
            <person name="Khijniak T.V."/>
            <person name="Zakharycheva A.P."/>
            <person name="Boueva O.V."/>
            <person name="Ariskina E.V."/>
            <person name="Hahnke R.L."/>
            <person name="Bunk B."/>
            <person name="Sproer C."/>
            <person name="Schumann P."/>
            <person name="Evtushenko L.I."/>
            <person name="Kublanov I.V."/>
        </authorList>
    </citation>
    <scope>NUCLEOTIDE SEQUENCE</scope>
    <source>
        <strain evidence="4">DSM 106290</strain>
    </source>
</reference>
<dbReference type="GO" id="GO:0006355">
    <property type="term" value="P:regulation of DNA-templated transcription"/>
    <property type="evidence" value="ECO:0007669"/>
    <property type="project" value="TreeGrafter"/>
</dbReference>
<dbReference type="InterPro" id="IPR036388">
    <property type="entry name" value="WH-like_DNA-bd_sf"/>
</dbReference>
<feature type="domain" description="Bacterial transcriptional activator" evidence="3">
    <location>
        <begin position="74"/>
        <end position="219"/>
    </location>
</feature>
<name>A0A895XRQ7_9ACTN</name>
<dbReference type="InterPro" id="IPR005158">
    <property type="entry name" value="BTAD"/>
</dbReference>
<dbReference type="SMART" id="SM01043">
    <property type="entry name" value="BTAD"/>
    <property type="match status" value="1"/>
</dbReference>
<evidence type="ECO:0000313" key="5">
    <source>
        <dbReference type="Proteomes" id="UP000662939"/>
    </source>
</evidence>
<dbReference type="SUPFAM" id="SSF48452">
    <property type="entry name" value="TPR-like"/>
    <property type="match status" value="1"/>
</dbReference>
<dbReference type="Gene3D" id="1.10.10.10">
    <property type="entry name" value="Winged helix-like DNA-binding domain superfamily/Winged helix DNA-binding domain"/>
    <property type="match status" value="1"/>
</dbReference>
<sequence>MVALLYESGSPVPTRRLLECMWDSPPASARANLRTQIARTRTLLNQVEPDGGQRLETRRGPEASYQLRINADELDFYRFRYSSMRGRQSLGQCDYSQAITELTQALTYWSGSLTEGLPPTKWCRSAGAGLHAEYLRVKQDLIAAELLGHTRRALDFDIENLLHEEPSNTDTWVILAAARFFNQGPIKALDVIRDCRSMFTDEYGIELPEPVSVMQKAVLDQDEGLVRRCILQKYESPRLVHSAP</sequence>
<gene>
    <name evidence="4" type="ORF">JQS30_16070</name>
</gene>
<dbReference type="InterPro" id="IPR011990">
    <property type="entry name" value="TPR-like_helical_dom_sf"/>
</dbReference>
<evidence type="ECO:0000259" key="3">
    <source>
        <dbReference type="SMART" id="SM01043"/>
    </source>
</evidence>
<dbReference type="InterPro" id="IPR051677">
    <property type="entry name" value="AfsR-DnrI-RedD_regulator"/>
</dbReference>
<evidence type="ECO:0000256" key="1">
    <source>
        <dbReference type="ARBA" id="ARBA00023015"/>
    </source>
</evidence>
<proteinExistence type="predicted"/>
<keyword evidence="1" id="KW-0805">Transcription regulation</keyword>
<dbReference type="KEGG" id="nav:JQS30_16070"/>
<dbReference type="Proteomes" id="UP000662939">
    <property type="component" value="Chromosome"/>
</dbReference>
<protein>
    <recommendedName>
        <fullName evidence="3">Bacterial transcriptional activator domain-containing protein</fullName>
    </recommendedName>
</protein>
<dbReference type="Gene3D" id="1.25.40.10">
    <property type="entry name" value="Tetratricopeptide repeat domain"/>
    <property type="match status" value="1"/>
</dbReference>
<dbReference type="AlphaFoldDB" id="A0A895XRQ7"/>
<keyword evidence="2" id="KW-0804">Transcription</keyword>
<accession>A0A895XRQ7</accession>
<evidence type="ECO:0000313" key="4">
    <source>
        <dbReference type="EMBL" id="QSB05246.1"/>
    </source>
</evidence>
<keyword evidence="5" id="KW-1185">Reference proteome</keyword>
<evidence type="ECO:0000256" key="2">
    <source>
        <dbReference type="ARBA" id="ARBA00023163"/>
    </source>
</evidence>
<dbReference type="EMBL" id="CP070496">
    <property type="protein sequence ID" value="QSB05246.1"/>
    <property type="molecule type" value="Genomic_DNA"/>
</dbReference>
<dbReference type="PANTHER" id="PTHR35807:SF1">
    <property type="entry name" value="TRANSCRIPTIONAL REGULATOR REDD"/>
    <property type="match status" value="1"/>
</dbReference>